<dbReference type="EMBL" id="ML178888">
    <property type="protein sequence ID" value="TFK95381.1"/>
    <property type="molecule type" value="Genomic_DNA"/>
</dbReference>
<dbReference type="Proteomes" id="UP000305067">
    <property type="component" value="Unassembled WGS sequence"/>
</dbReference>
<gene>
    <name evidence="1" type="ORF">BDV98DRAFT_401503</name>
</gene>
<dbReference type="STRING" id="1884261.A0A5C3Q0Q2"/>
<evidence type="ECO:0000313" key="2">
    <source>
        <dbReference type="Proteomes" id="UP000305067"/>
    </source>
</evidence>
<evidence type="ECO:0000313" key="1">
    <source>
        <dbReference type="EMBL" id="TFK95381.1"/>
    </source>
</evidence>
<protein>
    <submittedName>
        <fullName evidence="1">Uncharacterized protein</fullName>
    </submittedName>
</protein>
<accession>A0A5C3Q0Q2</accession>
<organism evidence="1 2">
    <name type="scientific">Pterulicium gracile</name>
    <dbReference type="NCBI Taxonomy" id="1884261"/>
    <lineage>
        <taxon>Eukaryota</taxon>
        <taxon>Fungi</taxon>
        <taxon>Dikarya</taxon>
        <taxon>Basidiomycota</taxon>
        <taxon>Agaricomycotina</taxon>
        <taxon>Agaricomycetes</taxon>
        <taxon>Agaricomycetidae</taxon>
        <taxon>Agaricales</taxon>
        <taxon>Pleurotineae</taxon>
        <taxon>Pterulaceae</taxon>
        <taxon>Pterulicium</taxon>
    </lineage>
</organism>
<sequence>MSNNIAGNNGHQEDNRPDDAVLEAILREYVCRGLKADEKLIYLRRDRNFIISKETLARFHRQFDISTPRRRPTSTAVAMLAIGELLAEDGHSRRGPKAVQEILRTRDGVVVSRNVVRDIMETLVPGGSAKRRPPNFTRINSNGDLETMDRSVRGVVIRKLGESL</sequence>
<dbReference type="OrthoDB" id="2845878at2759"/>
<reference evidence="1 2" key="1">
    <citation type="journal article" date="2019" name="Nat. Ecol. Evol.">
        <title>Megaphylogeny resolves global patterns of mushroom evolution.</title>
        <authorList>
            <person name="Varga T."/>
            <person name="Krizsan K."/>
            <person name="Foldi C."/>
            <person name="Dima B."/>
            <person name="Sanchez-Garcia M."/>
            <person name="Sanchez-Ramirez S."/>
            <person name="Szollosi G.J."/>
            <person name="Szarkandi J.G."/>
            <person name="Papp V."/>
            <person name="Albert L."/>
            <person name="Andreopoulos W."/>
            <person name="Angelini C."/>
            <person name="Antonin V."/>
            <person name="Barry K.W."/>
            <person name="Bougher N.L."/>
            <person name="Buchanan P."/>
            <person name="Buyck B."/>
            <person name="Bense V."/>
            <person name="Catcheside P."/>
            <person name="Chovatia M."/>
            <person name="Cooper J."/>
            <person name="Damon W."/>
            <person name="Desjardin D."/>
            <person name="Finy P."/>
            <person name="Geml J."/>
            <person name="Haridas S."/>
            <person name="Hughes K."/>
            <person name="Justo A."/>
            <person name="Karasinski D."/>
            <person name="Kautmanova I."/>
            <person name="Kiss B."/>
            <person name="Kocsube S."/>
            <person name="Kotiranta H."/>
            <person name="LaButti K.M."/>
            <person name="Lechner B.E."/>
            <person name="Liimatainen K."/>
            <person name="Lipzen A."/>
            <person name="Lukacs Z."/>
            <person name="Mihaltcheva S."/>
            <person name="Morgado L.N."/>
            <person name="Niskanen T."/>
            <person name="Noordeloos M.E."/>
            <person name="Ohm R.A."/>
            <person name="Ortiz-Santana B."/>
            <person name="Ovrebo C."/>
            <person name="Racz N."/>
            <person name="Riley R."/>
            <person name="Savchenko A."/>
            <person name="Shiryaev A."/>
            <person name="Soop K."/>
            <person name="Spirin V."/>
            <person name="Szebenyi C."/>
            <person name="Tomsovsky M."/>
            <person name="Tulloss R.E."/>
            <person name="Uehling J."/>
            <person name="Grigoriev I.V."/>
            <person name="Vagvolgyi C."/>
            <person name="Papp T."/>
            <person name="Martin F.M."/>
            <person name="Miettinen O."/>
            <person name="Hibbett D.S."/>
            <person name="Nagy L.G."/>
        </authorList>
    </citation>
    <scope>NUCLEOTIDE SEQUENCE [LARGE SCALE GENOMIC DNA]</scope>
    <source>
        <strain evidence="1 2">CBS 309.79</strain>
    </source>
</reference>
<keyword evidence="2" id="KW-1185">Reference proteome</keyword>
<dbReference type="AlphaFoldDB" id="A0A5C3Q0Q2"/>
<name>A0A5C3Q0Q2_9AGAR</name>
<proteinExistence type="predicted"/>